<dbReference type="GO" id="GO:0003677">
    <property type="term" value="F:DNA binding"/>
    <property type="evidence" value="ECO:0007669"/>
    <property type="project" value="InterPro"/>
</dbReference>
<accession>A0A151TAM3</accession>
<dbReference type="STRING" id="3821.A0A151TAM3"/>
<proteinExistence type="predicted"/>
<feature type="domain" description="HAT C-terminal dimerisation" evidence="1">
    <location>
        <begin position="179"/>
        <end position="243"/>
    </location>
</feature>
<gene>
    <name evidence="3" type="ORF">KK1_018671</name>
</gene>
<evidence type="ECO:0000259" key="1">
    <source>
        <dbReference type="Pfam" id="PF05699"/>
    </source>
</evidence>
<dbReference type="Proteomes" id="UP000075243">
    <property type="component" value="Chromosome 7"/>
</dbReference>
<dbReference type="InterPro" id="IPR008906">
    <property type="entry name" value="HATC_C_dom"/>
</dbReference>
<dbReference type="PANTHER" id="PTHR23272:SF166">
    <property type="entry name" value="ZINC FINGER BED DOMAIN-CONTAINING PROTEIN RICESLEEPER 2-LIKE ISOFORM X1"/>
    <property type="match status" value="1"/>
</dbReference>
<dbReference type="Gramene" id="C.cajan_18139.t">
    <property type="protein sequence ID" value="C.cajan_18139.t"/>
    <property type="gene ID" value="C.cajan_18139"/>
</dbReference>
<keyword evidence="4" id="KW-1185">Reference proteome</keyword>
<dbReference type="GO" id="GO:0046983">
    <property type="term" value="F:protein dimerization activity"/>
    <property type="evidence" value="ECO:0007669"/>
    <property type="project" value="InterPro"/>
</dbReference>
<protein>
    <submittedName>
        <fullName evidence="3">AC transposase</fullName>
    </submittedName>
</protein>
<reference evidence="3 4" key="1">
    <citation type="journal article" date="2012" name="Nat. Biotechnol.">
        <title>Draft genome sequence of pigeonpea (Cajanus cajan), an orphan legume crop of resource-poor farmers.</title>
        <authorList>
            <person name="Varshney R.K."/>
            <person name="Chen W."/>
            <person name="Li Y."/>
            <person name="Bharti A.K."/>
            <person name="Saxena R.K."/>
            <person name="Schlueter J.A."/>
            <person name="Donoghue M.T."/>
            <person name="Azam S."/>
            <person name="Fan G."/>
            <person name="Whaley A.M."/>
            <person name="Farmer A.D."/>
            <person name="Sheridan J."/>
            <person name="Iwata A."/>
            <person name="Tuteja R."/>
            <person name="Penmetsa R.V."/>
            <person name="Wu W."/>
            <person name="Upadhyaya H.D."/>
            <person name="Yang S.P."/>
            <person name="Shah T."/>
            <person name="Saxena K.B."/>
            <person name="Michael T."/>
            <person name="McCombie W.R."/>
            <person name="Yang B."/>
            <person name="Zhang G."/>
            <person name="Yang H."/>
            <person name="Wang J."/>
            <person name="Spillane C."/>
            <person name="Cook D.R."/>
            <person name="May G.D."/>
            <person name="Xu X."/>
            <person name="Jackson S.A."/>
        </authorList>
    </citation>
    <scope>NUCLEOTIDE SEQUENCE [LARGE SCALE GENOMIC DNA]</scope>
    <source>
        <strain evidence="4">cv. Asha</strain>
    </source>
</reference>
<name>A0A151TAM3_CAJCA</name>
<evidence type="ECO:0000313" key="4">
    <source>
        <dbReference type="Proteomes" id="UP000075243"/>
    </source>
</evidence>
<dbReference type="Pfam" id="PF05699">
    <property type="entry name" value="Dimer_Tnp_hAT"/>
    <property type="match status" value="1"/>
</dbReference>
<feature type="domain" description="hAT-like transposase RNase-H fold" evidence="2">
    <location>
        <begin position="100"/>
        <end position="156"/>
    </location>
</feature>
<dbReference type="AlphaFoldDB" id="A0A151TAM3"/>
<dbReference type="EMBL" id="CM003609">
    <property type="protein sequence ID" value="KYP64083.1"/>
    <property type="molecule type" value="Genomic_DNA"/>
</dbReference>
<organism evidence="3 4">
    <name type="scientific">Cajanus cajan</name>
    <name type="common">Pigeon pea</name>
    <name type="synonym">Cajanus indicus</name>
    <dbReference type="NCBI Taxonomy" id="3821"/>
    <lineage>
        <taxon>Eukaryota</taxon>
        <taxon>Viridiplantae</taxon>
        <taxon>Streptophyta</taxon>
        <taxon>Embryophyta</taxon>
        <taxon>Tracheophyta</taxon>
        <taxon>Spermatophyta</taxon>
        <taxon>Magnoliopsida</taxon>
        <taxon>eudicotyledons</taxon>
        <taxon>Gunneridae</taxon>
        <taxon>Pentapetalae</taxon>
        <taxon>rosids</taxon>
        <taxon>fabids</taxon>
        <taxon>Fabales</taxon>
        <taxon>Fabaceae</taxon>
        <taxon>Papilionoideae</taxon>
        <taxon>50 kb inversion clade</taxon>
        <taxon>NPAAA clade</taxon>
        <taxon>indigoferoid/millettioid clade</taxon>
        <taxon>Phaseoleae</taxon>
        <taxon>Cajanus</taxon>
    </lineage>
</organism>
<dbReference type="PANTHER" id="PTHR23272">
    <property type="entry name" value="BED FINGER-RELATED"/>
    <property type="match status" value="1"/>
</dbReference>
<evidence type="ECO:0000259" key="2">
    <source>
        <dbReference type="Pfam" id="PF14372"/>
    </source>
</evidence>
<evidence type="ECO:0000313" key="3">
    <source>
        <dbReference type="EMBL" id="KYP64083.1"/>
    </source>
</evidence>
<dbReference type="InterPro" id="IPR025525">
    <property type="entry name" value="hAT-like_transposase_RNase-H"/>
</dbReference>
<dbReference type="SUPFAM" id="SSF53098">
    <property type="entry name" value="Ribonuclease H-like"/>
    <property type="match status" value="1"/>
</dbReference>
<dbReference type="Pfam" id="PF14372">
    <property type="entry name" value="hAT-like_RNase-H"/>
    <property type="match status" value="1"/>
</dbReference>
<sequence length="243" mass="28411">MKDRLHSTWKLKGGFELIDISNGFFLVKFDIEEDREKDMNISLLMIFNHYLIGLFQGKFLLQNDDLLCGGEFFHIRCVAHILNLIVQEGTKVASCVTHKIYWSDCNIVLSFGCIINHRFKFEFLKFCYTKLGLDPIAYQAKLKLVKHTLYTLYNEYVKLCAKETTSHVSSHQEVSKSQLDTYLEEQKFFSQYHPDLDLLQYWMENKVRFPELALMACDILSIQITIVAYESTLSIGSRVLNKY</sequence>
<dbReference type="InterPro" id="IPR012337">
    <property type="entry name" value="RNaseH-like_sf"/>
</dbReference>